<feature type="transmembrane region" description="Helical" evidence="1">
    <location>
        <begin position="22"/>
        <end position="43"/>
    </location>
</feature>
<proteinExistence type="predicted"/>
<evidence type="ECO:0000313" key="3">
    <source>
        <dbReference type="Proteomes" id="UP000005408"/>
    </source>
</evidence>
<dbReference type="Proteomes" id="UP000005408">
    <property type="component" value="Unassembled WGS sequence"/>
</dbReference>
<keyword evidence="1" id="KW-0812">Transmembrane</keyword>
<keyword evidence="1" id="KW-1133">Transmembrane helix</keyword>
<protein>
    <submittedName>
        <fullName evidence="2">Uncharacterized protein</fullName>
    </submittedName>
</protein>
<reference evidence="2" key="1">
    <citation type="submission" date="2022-08" db="UniProtKB">
        <authorList>
            <consortium name="EnsemblMetazoa"/>
        </authorList>
    </citation>
    <scope>IDENTIFICATION</scope>
    <source>
        <strain evidence="2">05x7-T-G4-1.051#20</strain>
    </source>
</reference>
<accession>A0A8W8KLK8</accession>
<evidence type="ECO:0000313" key="2">
    <source>
        <dbReference type="EnsemblMetazoa" id="G24407.1:cds"/>
    </source>
</evidence>
<organism evidence="2 3">
    <name type="scientific">Magallana gigas</name>
    <name type="common">Pacific oyster</name>
    <name type="synonym">Crassostrea gigas</name>
    <dbReference type="NCBI Taxonomy" id="29159"/>
    <lineage>
        <taxon>Eukaryota</taxon>
        <taxon>Metazoa</taxon>
        <taxon>Spiralia</taxon>
        <taxon>Lophotrochozoa</taxon>
        <taxon>Mollusca</taxon>
        <taxon>Bivalvia</taxon>
        <taxon>Autobranchia</taxon>
        <taxon>Pteriomorphia</taxon>
        <taxon>Ostreida</taxon>
        <taxon>Ostreoidea</taxon>
        <taxon>Ostreidae</taxon>
        <taxon>Magallana</taxon>
    </lineage>
</organism>
<keyword evidence="3" id="KW-1185">Reference proteome</keyword>
<sequence length="231" mass="25845">MAAINPTGAARSSVCKGTLTKVLTALTILFGAATVGLAAYIIYKQVIYKESLTRESLIRRYPGYFWTLEEYYWYSRLLNSSLKDSTVSKYFEKPCNSDCPSQPWYKAIRSRREVGVVAGRKRREVGVIASSGIYHGCCMSQLFYMAPLQQVNEKGILRTLFHLLPDAQQFFKVSSCIEHFECTGCHCMYEQEMYSAVVVKPGIAVADAGLEDLEIDVLVFNGCCKCVNDGS</sequence>
<name>A0A8W8KLK8_MAGGI</name>
<dbReference type="OrthoDB" id="6134537at2759"/>
<keyword evidence="1" id="KW-0472">Membrane</keyword>
<dbReference type="AlphaFoldDB" id="A0A8W8KLK8"/>
<evidence type="ECO:0000256" key="1">
    <source>
        <dbReference type="SAM" id="Phobius"/>
    </source>
</evidence>
<dbReference type="EnsemblMetazoa" id="G24407.1">
    <property type="protein sequence ID" value="G24407.1:cds"/>
    <property type="gene ID" value="G24407"/>
</dbReference>
<dbReference type="EnsemblMetazoa" id="G24407.2">
    <property type="protein sequence ID" value="G24407.2:cds"/>
    <property type="gene ID" value="G24407"/>
</dbReference>
<dbReference type="OMA" id="CCKCVND"/>